<protein>
    <submittedName>
        <fullName evidence="1">Uncharacterized protein</fullName>
    </submittedName>
</protein>
<dbReference type="EMBL" id="BDJK01000003">
    <property type="protein sequence ID" value="GAV21605.1"/>
    <property type="molecule type" value="Genomic_DNA"/>
</dbReference>
<dbReference type="STRING" id="870242.cpu_01150"/>
<gene>
    <name evidence="1" type="ORF">cpu_01150</name>
</gene>
<evidence type="ECO:0000313" key="2">
    <source>
        <dbReference type="Proteomes" id="UP000187485"/>
    </source>
</evidence>
<dbReference type="Proteomes" id="UP000187485">
    <property type="component" value="Unassembled WGS sequence"/>
</dbReference>
<keyword evidence="2" id="KW-1185">Reference proteome</keyword>
<dbReference type="RefSeq" id="WP_077177093.1">
    <property type="nucleotide sequence ID" value="NZ_BDJK01000003.1"/>
</dbReference>
<sequence>MFMVTFKDFITRDLVTFFNLNEFAELHNIDGREVPAIVDSDILKIRSDNRYERFDGVYKGEVTVYVRASDFVNRPVFGQHLRLDGKLYLVVECNEVSGVLEIVLGANES</sequence>
<reference evidence="2" key="1">
    <citation type="submission" date="2016-12" db="EMBL/GenBank/DDBJ databases">
        <title>Draft Genome Sequences od Carboxydothermus pertinax and islandicus, Hydrogenogenic Carboxydotrophic Bacteria.</title>
        <authorList>
            <person name="Fukuyama Y."/>
            <person name="Ohmae K."/>
            <person name="Yoneda Y."/>
            <person name="Yoshida T."/>
            <person name="Sako Y."/>
        </authorList>
    </citation>
    <scope>NUCLEOTIDE SEQUENCE [LARGE SCALE GENOMIC DNA]</scope>
    <source>
        <strain evidence="2">Ug1</strain>
    </source>
</reference>
<name>A0A1L8CRP7_9THEO</name>
<dbReference type="AlphaFoldDB" id="A0A1L8CRP7"/>
<dbReference type="OrthoDB" id="9802430at2"/>
<comment type="caution">
    <text evidence="1">The sequence shown here is derived from an EMBL/GenBank/DDBJ whole genome shotgun (WGS) entry which is preliminary data.</text>
</comment>
<evidence type="ECO:0000313" key="1">
    <source>
        <dbReference type="EMBL" id="GAV21605.1"/>
    </source>
</evidence>
<organism evidence="1 2">
    <name type="scientific">Carboxydothermus pertinax</name>
    <dbReference type="NCBI Taxonomy" id="870242"/>
    <lineage>
        <taxon>Bacteria</taxon>
        <taxon>Bacillati</taxon>
        <taxon>Bacillota</taxon>
        <taxon>Clostridia</taxon>
        <taxon>Thermoanaerobacterales</taxon>
        <taxon>Thermoanaerobacteraceae</taxon>
        <taxon>Carboxydothermus</taxon>
    </lineage>
</organism>
<proteinExistence type="predicted"/>
<accession>A0A1L8CRP7</accession>